<dbReference type="eggNOG" id="COG0087">
    <property type="taxonomic scope" value="Bacteria"/>
</dbReference>
<dbReference type="GO" id="GO:0019843">
    <property type="term" value="F:rRNA binding"/>
    <property type="evidence" value="ECO:0007669"/>
    <property type="project" value="UniProtKB-UniRule"/>
</dbReference>
<evidence type="ECO:0000313" key="10">
    <source>
        <dbReference type="EMBL" id="ADU52373.1"/>
    </source>
</evidence>
<dbReference type="STRING" id="644966.Tmar_2295"/>
<organism evidence="10 11">
    <name type="scientific">Thermaerobacter marianensis (strain ATCC 700841 / DSM 12885 / JCM 10246 / 7p75a)</name>
    <dbReference type="NCBI Taxonomy" id="644966"/>
    <lineage>
        <taxon>Bacteria</taxon>
        <taxon>Bacillati</taxon>
        <taxon>Bacillota</taxon>
        <taxon>Clostridia</taxon>
        <taxon>Eubacteriales</taxon>
        <taxon>Clostridiales Family XVII. Incertae Sedis</taxon>
        <taxon>Thermaerobacter</taxon>
    </lineage>
</organism>
<keyword evidence="3 7" id="KW-0694">RNA-binding</keyword>
<evidence type="ECO:0000256" key="9">
    <source>
        <dbReference type="RuleBase" id="RU003906"/>
    </source>
</evidence>
<accession>E6SLD1</accession>
<keyword evidence="2 7" id="KW-0699">rRNA-binding</keyword>
<dbReference type="FunFam" id="2.40.30.10:FF:000004">
    <property type="entry name" value="50S ribosomal protein L3"/>
    <property type="match status" value="1"/>
</dbReference>
<dbReference type="AlphaFoldDB" id="E6SLD1"/>
<dbReference type="FunFam" id="3.30.160.810:FF:000001">
    <property type="entry name" value="50S ribosomal protein L3"/>
    <property type="match status" value="1"/>
</dbReference>
<dbReference type="InterPro" id="IPR009000">
    <property type="entry name" value="Transl_B-barrel_sf"/>
</dbReference>
<dbReference type="RefSeq" id="WP_013496669.1">
    <property type="nucleotide sequence ID" value="NC_014831.1"/>
</dbReference>
<dbReference type="Gene3D" id="3.30.160.810">
    <property type="match status" value="1"/>
</dbReference>
<dbReference type="Proteomes" id="UP000008915">
    <property type="component" value="Chromosome"/>
</dbReference>
<comment type="similarity">
    <text evidence="1 7 8">Belongs to the universal ribosomal protein uL3 family.</text>
</comment>
<evidence type="ECO:0000256" key="8">
    <source>
        <dbReference type="RuleBase" id="RU003905"/>
    </source>
</evidence>
<dbReference type="SUPFAM" id="SSF50447">
    <property type="entry name" value="Translation proteins"/>
    <property type="match status" value="1"/>
</dbReference>
<dbReference type="GO" id="GO:0006412">
    <property type="term" value="P:translation"/>
    <property type="evidence" value="ECO:0007669"/>
    <property type="project" value="UniProtKB-UniRule"/>
</dbReference>
<name>E6SLD1_THEM7</name>
<dbReference type="PROSITE" id="PS00474">
    <property type="entry name" value="RIBOSOMAL_L3"/>
    <property type="match status" value="1"/>
</dbReference>
<dbReference type="Gene3D" id="2.40.30.10">
    <property type="entry name" value="Translation factors"/>
    <property type="match status" value="1"/>
</dbReference>
<evidence type="ECO:0000256" key="1">
    <source>
        <dbReference type="ARBA" id="ARBA00006540"/>
    </source>
</evidence>
<gene>
    <name evidence="7" type="primary">rplC</name>
    <name evidence="10" type="ordered locus">Tmar_2295</name>
</gene>
<dbReference type="EMBL" id="CP002344">
    <property type="protein sequence ID" value="ADU52373.1"/>
    <property type="molecule type" value="Genomic_DNA"/>
</dbReference>
<evidence type="ECO:0000256" key="2">
    <source>
        <dbReference type="ARBA" id="ARBA00022730"/>
    </source>
</evidence>
<reference evidence="11" key="2">
    <citation type="journal article" date="2010" name="Stand. Genomic Sci.">
        <title>Complete genome sequence of Thermaerobacter marianensis type strain (7p75aT).</title>
        <authorList>
            <person name="Han C."/>
            <person name="Gu W."/>
            <person name="Zhang X."/>
            <person name="Lapidus A."/>
            <person name="Nolan M."/>
            <person name="Copeland A."/>
            <person name="Lucas S."/>
            <person name="Glavina Del Rio T."/>
            <person name="Tice H."/>
            <person name="Cheng J."/>
            <person name="Tapia R."/>
            <person name="Goodwin L."/>
            <person name="Pitluck S."/>
            <person name="Pagani I."/>
            <person name="Ivanova N."/>
            <person name="Mavromatis K."/>
            <person name="Mikhailova N."/>
            <person name="Pati A."/>
            <person name="Chen A."/>
            <person name="Palaniappan K."/>
            <person name="Land M."/>
            <person name="Hauser L."/>
            <person name="Chang Y."/>
            <person name="Jeffries C."/>
            <person name="Schneider S."/>
            <person name="Rohde M."/>
            <person name="Goker M."/>
            <person name="Pukall R."/>
            <person name="Woyke T."/>
            <person name="Bristow J."/>
            <person name="Eisen J."/>
            <person name="Markowitz V."/>
            <person name="Hugenholtz P."/>
            <person name="Kyrpides N."/>
            <person name="Klenk H."/>
            <person name="Detter J."/>
        </authorList>
    </citation>
    <scope>NUCLEOTIDE SEQUENCE [LARGE SCALE GENOMIC DNA]</scope>
    <source>
        <strain evidence="11">ATCC 700841 / DSM 12885 / JCM 10246 / 7p75a</strain>
    </source>
</reference>
<keyword evidence="5 7" id="KW-0687">Ribonucleoprotein</keyword>
<proteinExistence type="inferred from homology"/>
<sequence length="217" mass="23343">MGVGLLGRKLGMTQIFDDEGRAVPVTVIQAGPCVVVQTRTEERDGYRAVQLGFGEVKPSKVNKPMAGHFRKAGVAPVKVLREFRLEGDDEPLPEVGQQLTVELFKAGEYVDVTGTSKGKGFLGPIARHGFGRGPMSHGSKYHRGPGSLGPSTYPARVFKGRRMAGRTGAERVTVRGLQVVRVDPERNLLLVKGAVPGPRGSVVAIRKTNVPRKSRPA</sequence>
<evidence type="ECO:0000256" key="4">
    <source>
        <dbReference type="ARBA" id="ARBA00022980"/>
    </source>
</evidence>
<dbReference type="PANTHER" id="PTHR11229">
    <property type="entry name" value="50S RIBOSOMAL PROTEIN L3"/>
    <property type="match status" value="1"/>
</dbReference>
<dbReference type="GO" id="GO:0022625">
    <property type="term" value="C:cytosolic large ribosomal subunit"/>
    <property type="evidence" value="ECO:0007669"/>
    <property type="project" value="TreeGrafter"/>
</dbReference>
<dbReference type="KEGG" id="tmr:Tmar_2295"/>
<dbReference type="InterPro" id="IPR000597">
    <property type="entry name" value="Ribosomal_uL3"/>
</dbReference>
<dbReference type="PANTHER" id="PTHR11229:SF16">
    <property type="entry name" value="LARGE RIBOSOMAL SUBUNIT PROTEIN UL3C"/>
    <property type="match status" value="1"/>
</dbReference>
<dbReference type="Pfam" id="PF00297">
    <property type="entry name" value="Ribosomal_L3"/>
    <property type="match status" value="1"/>
</dbReference>
<reference evidence="10 11" key="1">
    <citation type="journal article" date="2010" name="Stand. Genomic Sci.">
        <title>Complete genome sequence of Thermaerobacter marianensis type strain (7p75a).</title>
        <authorList>
            <person name="Han C."/>
            <person name="Gu W."/>
            <person name="Zhang X."/>
            <person name="Lapidus A."/>
            <person name="Nolan M."/>
            <person name="Copeland A."/>
            <person name="Lucas S."/>
            <person name="Del Rio T.G."/>
            <person name="Tice H."/>
            <person name="Cheng J.F."/>
            <person name="Tapia R."/>
            <person name="Goodwin L."/>
            <person name="Pitluck S."/>
            <person name="Pagani I."/>
            <person name="Ivanova N."/>
            <person name="Mavromatis K."/>
            <person name="Mikhailova N."/>
            <person name="Pati A."/>
            <person name="Chen A."/>
            <person name="Palaniappan K."/>
            <person name="Land M."/>
            <person name="Hauser L."/>
            <person name="Chang Y.J."/>
            <person name="Jeffries C.D."/>
            <person name="Schneider S."/>
            <person name="Rohde M."/>
            <person name="Goker M."/>
            <person name="Pukall R."/>
            <person name="Woyke T."/>
            <person name="Bristow J."/>
            <person name="Eisen J.A."/>
            <person name="Markowitz V."/>
            <person name="Hugenholtz P."/>
            <person name="Kyrpides N.C."/>
            <person name="Klenk H.P."/>
            <person name="Detter J.C."/>
        </authorList>
    </citation>
    <scope>NUCLEOTIDE SEQUENCE [LARGE SCALE GENOMIC DNA]</scope>
    <source>
        <strain evidence="11">ATCC 700841 / DSM 12885 / JCM 10246 / 7p75a</strain>
    </source>
</reference>
<evidence type="ECO:0000313" key="11">
    <source>
        <dbReference type="Proteomes" id="UP000008915"/>
    </source>
</evidence>
<dbReference type="InterPro" id="IPR019926">
    <property type="entry name" value="Ribosomal_uL3_CS"/>
</dbReference>
<dbReference type="OrthoDB" id="9806135at2"/>
<evidence type="ECO:0000256" key="5">
    <source>
        <dbReference type="ARBA" id="ARBA00023274"/>
    </source>
</evidence>
<dbReference type="NCBIfam" id="TIGR03625">
    <property type="entry name" value="L3_bact"/>
    <property type="match status" value="1"/>
</dbReference>
<dbReference type="GO" id="GO:0003735">
    <property type="term" value="F:structural constituent of ribosome"/>
    <property type="evidence" value="ECO:0007669"/>
    <property type="project" value="UniProtKB-UniRule"/>
</dbReference>
<protein>
    <recommendedName>
        <fullName evidence="6 7">Large ribosomal subunit protein uL3</fullName>
    </recommendedName>
</protein>
<keyword evidence="4 7" id="KW-0689">Ribosomal protein</keyword>
<dbReference type="InterPro" id="IPR019927">
    <property type="entry name" value="Ribosomal_uL3_bac/org-type"/>
</dbReference>
<dbReference type="HOGENOM" id="CLU_044142_4_1_9"/>
<evidence type="ECO:0000256" key="3">
    <source>
        <dbReference type="ARBA" id="ARBA00022884"/>
    </source>
</evidence>
<keyword evidence="11" id="KW-1185">Reference proteome</keyword>
<comment type="function">
    <text evidence="7 9">One of the primary rRNA binding proteins, it binds directly near the 3'-end of the 23S rRNA, where it nucleates assembly of the 50S subunit.</text>
</comment>
<evidence type="ECO:0000256" key="7">
    <source>
        <dbReference type="HAMAP-Rule" id="MF_01325"/>
    </source>
</evidence>
<comment type="subunit">
    <text evidence="7 9">Part of the 50S ribosomal subunit. Forms a cluster with proteins L14 and L19.</text>
</comment>
<evidence type="ECO:0000256" key="6">
    <source>
        <dbReference type="ARBA" id="ARBA00035243"/>
    </source>
</evidence>
<dbReference type="HAMAP" id="MF_01325_B">
    <property type="entry name" value="Ribosomal_uL3_B"/>
    <property type="match status" value="1"/>
</dbReference>